<proteinExistence type="predicted"/>
<evidence type="ECO:0000256" key="1">
    <source>
        <dbReference type="SAM" id="MobiDB-lite"/>
    </source>
</evidence>
<feature type="region of interest" description="Disordered" evidence="1">
    <location>
        <begin position="39"/>
        <end position="61"/>
    </location>
</feature>
<gene>
    <name evidence="2" type="ORF">BGAL_0202g00130</name>
</gene>
<protein>
    <submittedName>
        <fullName evidence="2">Uncharacterized protein</fullName>
    </submittedName>
</protein>
<name>A0A4S8R7R4_9HELO</name>
<evidence type="ECO:0000313" key="3">
    <source>
        <dbReference type="Proteomes" id="UP000308671"/>
    </source>
</evidence>
<dbReference type="OrthoDB" id="3533846at2759"/>
<organism evidence="2 3">
    <name type="scientific">Botrytis galanthina</name>
    <dbReference type="NCBI Taxonomy" id="278940"/>
    <lineage>
        <taxon>Eukaryota</taxon>
        <taxon>Fungi</taxon>
        <taxon>Dikarya</taxon>
        <taxon>Ascomycota</taxon>
        <taxon>Pezizomycotina</taxon>
        <taxon>Leotiomycetes</taxon>
        <taxon>Helotiales</taxon>
        <taxon>Sclerotiniaceae</taxon>
        <taxon>Botrytis</taxon>
    </lineage>
</organism>
<dbReference type="Proteomes" id="UP000308671">
    <property type="component" value="Unassembled WGS sequence"/>
</dbReference>
<reference evidence="2 3" key="1">
    <citation type="submission" date="2017-12" db="EMBL/GenBank/DDBJ databases">
        <title>Comparative genomics of Botrytis spp.</title>
        <authorList>
            <person name="Valero-Jimenez C.A."/>
            <person name="Tapia P."/>
            <person name="Veloso J."/>
            <person name="Silva-Moreno E."/>
            <person name="Staats M."/>
            <person name="Valdes J.H."/>
            <person name="Van Kan J.A.L."/>
        </authorList>
    </citation>
    <scope>NUCLEOTIDE SEQUENCE [LARGE SCALE GENOMIC DNA]</scope>
    <source>
        <strain evidence="2 3">MUCL435</strain>
    </source>
</reference>
<accession>A0A4S8R7R4</accession>
<comment type="caution">
    <text evidence="2">The sequence shown here is derived from an EMBL/GenBank/DDBJ whole genome shotgun (WGS) entry which is preliminary data.</text>
</comment>
<dbReference type="AlphaFoldDB" id="A0A4S8R7R4"/>
<keyword evidence="3" id="KW-1185">Reference proteome</keyword>
<evidence type="ECO:0000313" key="2">
    <source>
        <dbReference type="EMBL" id="THV49294.1"/>
    </source>
</evidence>
<sequence length="363" mass="41945">MFRRTLLKSRPRIIWRPHRINFHRNMQNLPDLQQQGIAADGSLNHSGGQASTATHDKTQDQTDSLLLNQPKGNSLTNHGYSHDINIITVKEMSRESRLQILECHSPSFKKQLDDLESRLQILKCHSPFLRKELDDIELSRHKLNAVIKKLEKYRDREYAGGVVCIRNRLAKMFLSSAQNAQRKQQIANPIDVRVNVCDQNALAYDVNLSTTINQADMHPDYFDICLDTVFGAPKDLINDLLKWDKTGEYQVYSILGDHGEAWHKGFANTCPNPFKTWLSSTVCLQKYETAISHDKSSDLESLIQNQKEQVKKSIQEWHSSYATDRSNYGKKRKECQKIIKEDYRDRGLITRIRENLFHGVNLD</sequence>
<dbReference type="EMBL" id="PQXL01000202">
    <property type="protein sequence ID" value="THV49294.1"/>
    <property type="molecule type" value="Genomic_DNA"/>
</dbReference>
<feature type="compositionally biased region" description="Polar residues" evidence="1">
    <location>
        <begin position="43"/>
        <end position="53"/>
    </location>
</feature>